<protein>
    <submittedName>
        <fullName evidence="2">Uncharacterized protein</fullName>
    </submittedName>
</protein>
<keyword evidence="3" id="KW-1185">Reference proteome</keyword>
<organism evidence="2 3">
    <name type="scientific">Acanthoscelides obtectus</name>
    <name type="common">Bean weevil</name>
    <name type="synonym">Bruchus obtectus</name>
    <dbReference type="NCBI Taxonomy" id="200917"/>
    <lineage>
        <taxon>Eukaryota</taxon>
        <taxon>Metazoa</taxon>
        <taxon>Ecdysozoa</taxon>
        <taxon>Arthropoda</taxon>
        <taxon>Hexapoda</taxon>
        <taxon>Insecta</taxon>
        <taxon>Pterygota</taxon>
        <taxon>Neoptera</taxon>
        <taxon>Endopterygota</taxon>
        <taxon>Coleoptera</taxon>
        <taxon>Polyphaga</taxon>
        <taxon>Cucujiformia</taxon>
        <taxon>Chrysomeloidea</taxon>
        <taxon>Chrysomelidae</taxon>
        <taxon>Bruchinae</taxon>
        <taxon>Bruchini</taxon>
        <taxon>Acanthoscelides</taxon>
    </lineage>
</organism>
<dbReference type="EMBL" id="CAKOFQ010006681">
    <property type="protein sequence ID" value="CAH1959236.1"/>
    <property type="molecule type" value="Genomic_DNA"/>
</dbReference>
<evidence type="ECO:0000313" key="3">
    <source>
        <dbReference type="Proteomes" id="UP001152888"/>
    </source>
</evidence>
<dbReference type="Proteomes" id="UP001152888">
    <property type="component" value="Unassembled WGS sequence"/>
</dbReference>
<feature type="compositionally biased region" description="Low complexity" evidence="1">
    <location>
        <begin position="1324"/>
        <end position="1338"/>
    </location>
</feature>
<accession>A0A9P0JSR0</accession>
<gene>
    <name evidence="2" type="ORF">ACAOBT_LOCUS3080</name>
</gene>
<sequence length="1370" mass="156827">MMESKQKIKVALQKITKAELEEALVILRDLISYIGDVPKVDIIIRCCSLCTSNISSPDNISEVFLYQILMLVVPSIESIDETSLLSFIQSMYHIVKFLVVKGSFGITAKLEDTVFPKILPPPSQVSEKHHHVYYALAQFILKTLQDTEAQDETLLSLCQLTFKSCFYTTDLVQAFSIVNAYINMKMQNDTRKMVYGNFLDSIRFRALPTGCEEPFRYISHILYSVLCSFATSHDFIGLKYFYADAVQKGNMSFKHKEYEHLHNCILHFPLLLANVDQKCTISDIECCKKSLQSLDLMIKSQKVRGALSYMLDCLMEDVGKYQKVANTWCKLDEEFQLACFDYIYDLSVFESKLDKECSCKCNSKQIYQAISYVRFITAFARSYILTAKSTTGYHKRCCQILEQFFSYIVQLKENNCKKLGSSWGYLVVGAYNVAVKLNEVSNKDALIYFKFVIDKYYLFGNKFSPSSLTYALHGVCKLLSDEHQQLLALSALAMCLSPNDSDIYLSIFTKAKYTMSNNTDSKKDVKEITLVSVFSDLKHHFSFLSKPVEMSKEKQITLLKAELEYYKKKWKSKVSVMTVLTELIAITDLEVIVDIMVDIFGDGEITVHEKLPGIFSEILLKYEKLKDANKYNLAILNYMNYRYKNQEARTRNIAEMERVVNFLTKTKSEPSGPDKPDPNEECDIVSGFDGLKLDNFINQLKFLDKSLELLTEIRHTITSGAFDALLRIYYEYRLHQSKIPALRALELALEQAEMSKDQENLVTVISFMLEETDASRKFVKHLMVQADQYLSKLDQDDISNVKAITMYYLNRSKAHLYIDYEQTVKYYKKAKTILKKWDSIDFNILRCHFNMLGHKIILLPCNQKNRSDHETLSLLNMEVAISTLFDEYGERRLQGSYGMLLLFEFSEEVAKFYYSVRCPREVRAHCKEVIHLAQKLVLPLRSASLLQYLAYADLRTNRIDDAQYKLNSMAEILCLNKTKILEITEPTAKTDIESEVGSVTDYMREMVLDEPVKRGRSQGAPLSPIFDTQPFQTPSFVHHPKSCICIFCSCLQYQILVLEKARLDALIHIKRGNFSVANDVLANALHFYDSCDTKYRYLQDTLGNILNKDLVPKFDDVSLQTYGGVLLDYSYHLRRIENKEKATDTNLKLLQILLPKKSEYVYLHHEAAMQRLGYLTEVPEVVSPVEDDDELEDYATGYLQKTPEDHRAKVVFVVSPDPTADELEPPKPIFKKVPFPLSPSPDRRPETPIVKKATFAKTPTAKIPIFKDTCSTTKRSTRKRLDAASSSADLMKPPSSTSELNLKSKTKLLTEKLKNSSKKVQEPTVGSTSGQSTSSVGGLARKKLFSDESTKETADEPPALRRSHRSRKNK</sequence>
<name>A0A9P0JSR0_ACAOB</name>
<dbReference type="OrthoDB" id="6776738at2759"/>
<feature type="region of interest" description="Disordered" evidence="1">
    <location>
        <begin position="1223"/>
        <end position="1248"/>
    </location>
</feature>
<reference evidence="2" key="1">
    <citation type="submission" date="2022-03" db="EMBL/GenBank/DDBJ databases">
        <authorList>
            <person name="Sayadi A."/>
        </authorList>
    </citation>
    <scope>NUCLEOTIDE SEQUENCE</scope>
</reference>
<feature type="region of interest" description="Disordered" evidence="1">
    <location>
        <begin position="1270"/>
        <end position="1370"/>
    </location>
</feature>
<feature type="compositionally biased region" description="Basic and acidic residues" evidence="1">
    <location>
        <begin position="1344"/>
        <end position="1354"/>
    </location>
</feature>
<evidence type="ECO:0000313" key="2">
    <source>
        <dbReference type="EMBL" id="CAH1959236.1"/>
    </source>
</evidence>
<evidence type="ECO:0000256" key="1">
    <source>
        <dbReference type="SAM" id="MobiDB-lite"/>
    </source>
</evidence>
<feature type="compositionally biased region" description="Basic residues" evidence="1">
    <location>
        <begin position="1361"/>
        <end position="1370"/>
    </location>
</feature>
<proteinExistence type="predicted"/>
<comment type="caution">
    <text evidence="2">The sequence shown here is derived from an EMBL/GenBank/DDBJ whole genome shotgun (WGS) entry which is preliminary data.</text>
</comment>